<dbReference type="AlphaFoldDB" id="A0A0N5BMM6"/>
<name>A0A0N5BMM6_STREA</name>
<accession>A0A0N5BMM6</accession>
<sequence>MIKPIKDIDEEVVTTPSPKTPPDHHLSGHVNLSFEPYMFQPSSGVPFYYTPYSNAWNEDNHVEETIMEKFKYPIVICCIVIIITIIIVTYIILNTNSVNTAIDPSE</sequence>
<proteinExistence type="predicted"/>
<evidence type="ECO:0000313" key="3">
    <source>
        <dbReference type="Proteomes" id="UP000046392"/>
    </source>
</evidence>
<keyword evidence="2" id="KW-1133">Transmembrane helix</keyword>
<feature type="region of interest" description="Disordered" evidence="1">
    <location>
        <begin position="1"/>
        <end position="25"/>
    </location>
</feature>
<dbReference type="Proteomes" id="UP000046392">
    <property type="component" value="Unplaced"/>
</dbReference>
<organism evidence="3 4">
    <name type="scientific">Strongyloides papillosus</name>
    <name type="common">Intestinal threadworm</name>
    <dbReference type="NCBI Taxonomy" id="174720"/>
    <lineage>
        <taxon>Eukaryota</taxon>
        <taxon>Metazoa</taxon>
        <taxon>Ecdysozoa</taxon>
        <taxon>Nematoda</taxon>
        <taxon>Chromadorea</taxon>
        <taxon>Rhabditida</taxon>
        <taxon>Tylenchina</taxon>
        <taxon>Panagrolaimomorpha</taxon>
        <taxon>Strongyloidoidea</taxon>
        <taxon>Strongyloididae</taxon>
        <taxon>Strongyloides</taxon>
    </lineage>
</organism>
<keyword evidence="2" id="KW-0812">Transmembrane</keyword>
<keyword evidence="2" id="KW-0472">Membrane</keyword>
<protein>
    <submittedName>
        <fullName evidence="4">U24</fullName>
    </submittedName>
</protein>
<feature type="transmembrane region" description="Helical" evidence="2">
    <location>
        <begin position="72"/>
        <end position="93"/>
    </location>
</feature>
<evidence type="ECO:0000256" key="2">
    <source>
        <dbReference type="SAM" id="Phobius"/>
    </source>
</evidence>
<keyword evidence="3" id="KW-1185">Reference proteome</keyword>
<reference evidence="4" key="1">
    <citation type="submission" date="2017-02" db="UniProtKB">
        <authorList>
            <consortium name="WormBaseParasite"/>
        </authorList>
    </citation>
    <scope>IDENTIFICATION</scope>
</reference>
<dbReference type="WBParaSite" id="SPAL_0000716500.1">
    <property type="protein sequence ID" value="SPAL_0000716500.1"/>
    <property type="gene ID" value="SPAL_0000716500"/>
</dbReference>
<evidence type="ECO:0000313" key="4">
    <source>
        <dbReference type="WBParaSite" id="SPAL_0000716500.1"/>
    </source>
</evidence>
<evidence type="ECO:0000256" key="1">
    <source>
        <dbReference type="SAM" id="MobiDB-lite"/>
    </source>
</evidence>